<feature type="region of interest" description="Disordered" evidence="1">
    <location>
        <begin position="60"/>
        <end position="86"/>
    </location>
</feature>
<organism evidence="2 3">
    <name type="scientific">Streptomyces albospinus</name>
    <dbReference type="NCBI Taxonomy" id="285515"/>
    <lineage>
        <taxon>Bacteria</taxon>
        <taxon>Bacillati</taxon>
        <taxon>Actinomycetota</taxon>
        <taxon>Actinomycetes</taxon>
        <taxon>Kitasatosporales</taxon>
        <taxon>Streptomycetaceae</taxon>
        <taxon>Streptomyces</taxon>
    </lineage>
</organism>
<gene>
    <name evidence="2" type="ORF">GCM10010211_80240</name>
</gene>
<dbReference type="EMBL" id="BMRP01000068">
    <property type="protein sequence ID" value="GGV00857.1"/>
    <property type="molecule type" value="Genomic_DNA"/>
</dbReference>
<proteinExistence type="predicted"/>
<dbReference type="Proteomes" id="UP000654471">
    <property type="component" value="Unassembled WGS sequence"/>
</dbReference>
<evidence type="ECO:0000256" key="1">
    <source>
        <dbReference type="SAM" id="MobiDB-lite"/>
    </source>
</evidence>
<accession>A0ABQ2VNY6</accession>
<keyword evidence="3" id="KW-1185">Reference proteome</keyword>
<feature type="compositionally biased region" description="Pro residues" evidence="1">
    <location>
        <begin position="73"/>
        <end position="86"/>
    </location>
</feature>
<evidence type="ECO:0000313" key="3">
    <source>
        <dbReference type="Proteomes" id="UP000654471"/>
    </source>
</evidence>
<reference evidence="3" key="1">
    <citation type="journal article" date="2019" name="Int. J. Syst. Evol. Microbiol.">
        <title>The Global Catalogue of Microorganisms (GCM) 10K type strain sequencing project: providing services to taxonomists for standard genome sequencing and annotation.</title>
        <authorList>
            <consortium name="The Broad Institute Genomics Platform"/>
            <consortium name="The Broad Institute Genome Sequencing Center for Infectious Disease"/>
            <person name="Wu L."/>
            <person name="Ma J."/>
        </authorList>
    </citation>
    <scope>NUCLEOTIDE SEQUENCE [LARGE SCALE GENOMIC DNA]</scope>
    <source>
        <strain evidence="3">JCM 3399</strain>
    </source>
</reference>
<protein>
    <submittedName>
        <fullName evidence="2">Uncharacterized protein</fullName>
    </submittedName>
</protein>
<comment type="caution">
    <text evidence="2">The sequence shown here is derived from an EMBL/GenBank/DDBJ whole genome shotgun (WGS) entry which is preliminary data.</text>
</comment>
<evidence type="ECO:0000313" key="2">
    <source>
        <dbReference type="EMBL" id="GGV00857.1"/>
    </source>
</evidence>
<sequence>MPQLDVGSLQRGQQQRQPVLARGAQGADAVVCEEPAAALEAFEYGLEYLHVDVAGVPKGLLHPGQQLAANPSPVQPQKPPPSVPPPSVVRRLCFGLPMRC</sequence>
<name>A0ABQ2VNY6_9ACTN</name>